<dbReference type="SUPFAM" id="SSF57667">
    <property type="entry name" value="beta-beta-alpha zinc fingers"/>
    <property type="match status" value="1"/>
</dbReference>
<feature type="compositionally biased region" description="Low complexity" evidence="8">
    <location>
        <begin position="221"/>
        <end position="231"/>
    </location>
</feature>
<feature type="domain" description="C2H2-type" evidence="9">
    <location>
        <begin position="35"/>
        <end position="57"/>
    </location>
</feature>
<comment type="subcellular location">
    <subcellularLocation>
        <location evidence="1">Nucleus</location>
    </subcellularLocation>
</comment>
<dbReference type="GO" id="GO:0000978">
    <property type="term" value="F:RNA polymerase II cis-regulatory region sequence-specific DNA binding"/>
    <property type="evidence" value="ECO:0007669"/>
    <property type="project" value="InterPro"/>
</dbReference>
<evidence type="ECO:0000313" key="10">
    <source>
        <dbReference type="EMBL" id="OJJ48597.1"/>
    </source>
</evidence>
<dbReference type="Gene3D" id="3.30.160.60">
    <property type="entry name" value="Classic Zinc Finger"/>
    <property type="match status" value="1"/>
</dbReference>
<dbReference type="AlphaFoldDB" id="A0A1L9SNH9"/>
<dbReference type="PANTHER" id="PTHR40626:SF14">
    <property type="entry name" value="C2H2 TYPE ZINC FINGER DOMAIN PROTEIN (AFU_ORTHOLOGUE AFUA_1G02360)"/>
    <property type="match status" value="1"/>
</dbReference>
<proteinExistence type="predicted"/>
<dbReference type="GO" id="GO:0006351">
    <property type="term" value="P:DNA-templated transcription"/>
    <property type="evidence" value="ECO:0007669"/>
    <property type="project" value="InterPro"/>
</dbReference>
<name>A0A1L9SNH9_9EURO</name>
<dbReference type="CDD" id="cd12148">
    <property type="entry name" value="fungal_TF_MHR"/>
    <property type="match status" value="1"/>
</dbReference>
<evidence type="ECO:0000256" key="5">
    <source>
        <dbReference type="ARBA" id="ARBA00022833"/>
    </source>
</evidence>
<keyword evidence="11" id="KW-1185">Reference proteome</keyword>
<evidence type="ECO:0000259" key="9">
    <source>
        <dbReference type="PROSITE" id="PS50157"/>
    </source>
</evidence>
<dbReference type="Proteomes" id="UP000184188">
    <property type="component" value="Unassembled WGS sequence"/>
</dbReference>
<feature type="domain" description="C2H2-type" evidence="9">
    <location>
        <begin position="5"/>
        <end position="34"/>
    </location>
</feature>
<evidence type="ECO:0000256" key="8">
    <source>
        <dbReference type="SAM" id="MobiDB-lite"/>
    </source>
</evidence>
<evidence type="ECO:0000256" key="6">
    <source>
        <dbReference type="ARBA" id="ARBA00023242"/>
    </source>
</evidence>
<dbReference type="Pfam" id="PF04082">
    <property type="entry name" value="Fungal_trans"/>
    <property type="match status" value="1"/>
</dbReference>
<dbReference type="GO" id="GO:0000785">
    <property type="term" value="C:chromatin"/>
    <property type="evidence" value="ECO:0007669"/>
    <property type="project" value="TreeGrafter"/>
</dbReference>
<dbReference type="STRING" id="1073090.A0A1L9SNH9"/>
<evidence type="ECO:0000256" key="1">
    <source>
        <dbReference type="ARBA" id="ARBA00004123"/>
    </source>
</evidence>
<dbReference type="InterPro" id="IPR051059">
    <property type="entry name" value="VerF-like"/>
</dbReference>
<dbReference type="GO" id="GO:0000981">
    <property type="term" value="F:DNA-binding transcription factor activity, RNA polymerase II-specific"/>
    <property type="evidence" value="ECO:0007669"/>
    <property type="project" value="InterPro"/>
</dbReference>
<keyword evidence="2" id="KW-0479">Metal-binding</keyword>
<keyword evidence="6" id="KW-0539">Nucleus</keyword>
<dbReference type="PANTHER" id="PTHR40626">
    <property type="entry name" value="MIP31509P"/>
    <property type="match status" value="1"/>
</dbReference>
<evidence type="ECO:0000256" key="4">
    <source>
        <dbReference type="ARBA" id="ARBA00022771"/>
    </source>
</evidence>
<dbReference type="PROSITE" id="PS00028">
    <property type="entry name" value="ZINC_FINGER_C2H2_1"/>
    <property type="match status" value="2"/>
</dbReference>
<dbReference type="InterPro" id="IPR013087">
    <property type="entry name" value="Znf_C2H2_type"/>
</dbReference>
<dbReference type="OrthoDB" id="1405595at2759"/>
<dbReference type="InterPro" id="IPR036236">
    <property type="entry name" value="Znf_C2H2_sf"/>
</dbReference>
<evidence type="ECO:0000256" key="2">
    <source>
        <dbReference type="ARBA" id="ARBA00022723"/>
    </source>
</evidence>
<dbReference type="RefSeq" id="XP_022583107.1">
    <property type="nucleotide sequence ID" value="XM_022725670.1"/>
</dbReference>
<organism evidence="10 11">
    <name type="scientific">Penicilliopsis zonata CBS 506.65</name>
    <dbReference type="NCBI Taxonomy" id="1073090"/>
    <lineage>
        <taxon>Eukaryota</taxon>
        <taxon>Fungi</taxon>
        <taxon>Dikarya</taxon>
        <taxon>Ascomycota</taxon>
        <taxon>Pezizomycotina</taxon>
        <taxon>Eurotiomycetes</taxon>
        <taxon>Eurotiomycetidae</taxon>
        <taxon>Eurotiales</taxon>
        <taxon>Aspergillaceae</taxon>
        <taxon>Penicilliopsis</taxon>
    </lineage>
</organism>
<feature type="region of interest" description="Disordered" evidence="8">
    <location>
        <begin position="218"/>
        <end position="237"/>
    </location>
</feature>
<dbReference type="InterPro" id="IPR007219">
    <property type="entry name" value="XnlR_reg_dom"/>
</dbReference>
<dbReference type="VEuPathDB" id="FungiDB:ASPZODRAFT_150792"/>
<evidence type="ECO:0000256" key="3">
    <source>
        <dbReference type="ARBA" id="ARBA00022737"/>
    </source>
</evidence>
<keyword evidence="5" id="KW-0862">Zinc</keyword>
<dbReference type="GO" id="GO:0008270">
    <property type="term" value="F:zinc ion binding"/>
    <property type="evidence" value="ECO:0007669"/>
    <property type="project" value="UniProtKB-KW"/>
</dbReference>
<protein>
    <recommendedName>
        <fullName evidence="9">C2H2-type domain-containing protein</fullName>
    </recommendedName>
</protein>
<accession>A0A1L9SNH9</accession>
<reference evidence="11" key="1">
    <citation type="journal article" date="2017" name="Genome Biol.">
        <title>Comparative genomics reveals high biological diversity and specific adaptations in the industrially and medically important fungal genus Aspergillus.</title>
        <authorList>
            <person name="de Vries R.P."/>
            <person name="Riley R."/>
            <person name="Wiebenga A."/>
            <person name="Aguilar-Osorio G."/>
            <person name="Amillis S."/>
            <person name="Uchima C.A."/>
            <person name="Anderluh G."/>
            <person name="Asadollahi M."/>
            <person name="Askin M."/>
            <person name="Barry K."/>
            <person name="Battaglia E."/>
            <person name="Bayram O."/>
            <person name="Benocci T."/>
            <person name="Braus-Stromeyer S.A."/>
            <person name="Caldana C."/>
            <person name="Canovas D."/>
            <person name="Cerqueira G.C."/>
            <person name="Chen F."/>
            <person name="Chen W."/>
            <person name="Choi C."/>
            <person name="Clum A."/>
            <person name="Dos Santos R.A."/>
            <person name="Damasio A.R."/>
            <person name="Diallinas G."/>
            <person name="Emri T."/>
            <person name="Fekete E."/>
            <person name="Flipphi M."/>
            <person name="Freyberg S."/>
            <person name="Gallo A."/>
            <person name="Gournas C."/>
            <person name="Habgood R."/>
            <person name="Hainaut M."/>
            <person name="Harispe M.L."/>
            <person name="Henrissat B."/>
            <person name="Hilden K.S."/>
            <person name="Hope R."/>
            <person name="Hossain A."/>
            <person name="Karabika E."/>
            <person name="Karaffa L."/>
            <person name="Karanyi Z."/>
            <person name="Krasevec N."/>
            <person name="Kuo A."/>
            <person name="Kusch H."/>
            <person name="LaButti K."/>
            <person name="Lagendijk E.L."/>
            <person name="Lapidus A."/>
            <person name="Levasseur A."/>
            <person name="Lindquist E."/>
            <person name="Lipzen A."/>
            <person name="Logrieco A.F."/>
            <person name="MacCabe A."/>
            <person name="Maekelae M.R."/>
            <person name="Malavazi I."/>
            <person name="Melin P."/>
            <person name="Meyer V."/>
            <person name="Mielnichuk N."/>
            <person name="Miskei M."/>
            <person name="Molnar A.P."/>
            <person name="Mule G."/>
            <person name="Ngan C.Y."/>
            <person name="Orejas M."/>
            <person name="Orosz E."/>
            <person name="Ouedraogo J.P."/>
            <person name="Overkamp K.M."/>
            <person name="Park H.-S."/>
            <person name="Perrone G."/>
            <person name="Piumi F."/>
            <person name="Punt P.J."/>
            <person name="Ram A.F."/>
            <person name="Ramon A."/>
            <person name="Rauscher S."/>
            <person name="Record E."/>
            <person name="Riano-Pachon D.M."/>
            <person name="Robert V."/>
            <person name="Roehrig J."/>
            <person name="Ruller R."/>
            <person name="Salamov A."/>
            <person name="Salih N.S."/>
            <person name="Samson R.A."/>
            <person name="Sandor E."/>
            <person name="Sanguinetti M."/>
            <person name="Schuetze T."/>
            <person name="Sepcic K."/>
            <person name="Shelest E."/>
            <person name="Sherlock G."/>
            <person name="Sophianopoulou V."/>
            <person name="Squina F.M."/>
            <person name="Sun H."/>
            <person name="Susca A."/>
            <person name="Todd R.B."/>
            <person name="Tsang A."/>
            <person name="Unkles S.E."/>
            <person name="van de Wiele N."/>
            <person name="van Rossen-Uffink D."/>
            <person name="Oliveira J.V."/>
            <person name="Vesth T.C."/>
            <person name="Visser J."/>
            <person name="Yu J.-H."/>
            <person name="Zhou M."/>
            <person name="Andersen M.R."/>
            <person name="Archer D.B."/>
            <person name="Baker S.E."/>
            <person name="Benoit I."/>
            <person name="Brakhage A.A."/>
            <person name="Braus G.H."/>
            <person name="Fischer R."/>
            <person name="Frisvad J.C."/>
            <person name="Goldman G.H."/>
            <person name="Houbraken J."/>
            <person name="Oakley B."/>
            <person name="Pocsi I."/>
            <person name="Scazzocchio C."/>
            <person name="Seiboth B."/>
            <person name="vanKuyk P.A."/>
            <person name="Wortman J."/>
            <person name="Dyer P.S."/>
            <person name="Grigoriev I.V."/>
        </authorList>
    </citation>
    <scope>NUCLEOTIDE SEQUENCE [LARGE SCALE GENOMIC DNA]</scope>
    <source>
        <strain evidence="11">CBS 506.65</strain>
    </source>
</reference>
<gene>
    <name evidence="10" type="ORF">ASPZODRAFT_150792</name>
</gene>
<feature type="region of interest" description="Disordered" evidence="8">
    <location>
        <begin position="105"/>
        <end position="155"/>
    </location>
</feature>
<sequence length="776" mass="87619">MPKEHICPEPGCGKSFLRPEHLSRHCLNHRPKQIYHCSSCPKRFVRKDLLRRHEKRHEKGMWFRNSGGMVVVGIAGESVQFSRHHGHYQGEESSTATMTRKTAIYSVDDDDNVGRQHQDEPAENSENEPRSQHMHREGSVDKQQPVRLPEAAAVARRPDVEEELYGTMTAAVVTGGGGGGTRNNVTSLFFDSACLPDSLRDFEWLFDNVSADFGAASEGASNINNSNTSGISRERSMSTTTVDLSPSSFSMQTSQIRSPPLMDSSSYFAPWVTVQGRLLEALRILPPEILVSSFFYPANLARFFELYFENYHHHFPILHKPTLDPTKAPPLLITAIITLGSTLSSDAGHFEMATKIHDSLRYIVFNTADFEPPASLWCIQTLLLIQAHENLFSTRKHSQLAHIFHGAIITLMKRGVSYSNREVTNLEDSWYQWIESQSCNRTAFFGFIMDAQQSFMFGLPCILSVQDLRLPLPCHDSLWESGNAEEWSCMMRKTSESPGFLPVLKMLLARNPIPPRCSAYARLILLHGLFSVTASLKARDSVSLRVSRMPVGRPPVHNPPSETWMWGDKMERAMDTWAFCLVSRSSSLALEASKPLHRMAYVAIYTDITDMHVLAGTPSLPGSFLSEADVAGATTRVRAWSKKPEARRALYHCLLLIQEVLFTGTHYRASYDSISLRPWSLYRATLVLWAYGYMYSFSPSSSSREIRLPDRPVPYSAEEYLIRMLMLLRNETEDISSVATQTEQLLQAVRESLEGCRWELLQEAYDTLGRLMNSSI</sequence>
<dbReference type="SMART" id="SM00355">
    <property type="entry name" value="ZnF_C2H2"/>
    <property type="match status" value="2"/>
</dbReference>
<dbReference type="EMBL" id="KV878339">
    <property type="protein sequence ID" value="OJJ48597.1"/>
    <property type="molecule type" value="Genomic_DNA"/>
</dbReference>
<dbReference type="GO" id="GO:0005634">
    <property type="term" value="C:nucleus"/>
    <property type="evidence" value="ECO:0007669"/>
    <property type="project" value="UniProtKB-SubCell"/>
</dbReference>
<keyword evidence="3" id="KW-0677">Repeat</keyword>
<evidence type="ECO:0000256" key="7">
    <source>
        <dbReference type="PROSITE-ProRule" id="PRU00042"/>
    </source>
</evidence>
<dbReference type="GeneID" id="34612135"/>
<keyword evidence="4 7" id="KW-0863">Zinc-finger</keyword>
<dbReference type="PROSITE" id="PS50157">
    <property type="entry name" value="ZINC_FINGER_C2H2_2"/>
    <property type="match status" value="2"/>
</dbReference>
<feature type="compositionally biased region" description="Basic and acidic residues" evidence="8">
    <location>
        <begin position="127"/>
        <end position="140"/>
    </location>
</feature>
<evidence type="ECO:0000313" key="11">
    <source>
        <dbReference type="Proteomes" id="UP000184188"/>
    </source>
</evidence>